<dbReference type="AlphaFoldDB" id="A0A7V1PTJ9"/>
<evidence type="ECO:0008006" key="2">
    <source>
        <dbReference type="Google" id="ProtNLM"/>
    </source>
</evidence>
<accession>A0A7V1PTJ9</accession>
<organism evidence="1">
    <name type="scientific">Caldithrix abyssi</name>
    <dbReference type="NCBI Taxonomy" id="187145"/>
    <lineage>
        <taxon>Bacteria</taxon>
        <taxon>Pseudomonadati</taxon>
        <taxon>Calditrichota</taxon>
        <taxon>Calditrichia</taxon>
        <taxon>Calditrichales</taxon>
        <taxon>Calditrichaceae</taxon>
        <taxon>Caldithrix</taxon>
    </lineage>
</organism>
<evidence type="ECO:0000313" key="1">
    <source>
        <dbReference type="EMBL" id="HED09402.1"/>
    </source>
</evidence>
<protein>
    <recommendedName>
        <fullName evidence="2">Hemerythrin-like domain-containing protein</fullName>
    </recommendedName>
</protein>
<proteinExistence type="predicted"/>
<dbReference type="EMBL" id="DRLD01000050">
    <property type="protein sequence ID" value="HED09402.1"/>
    <property type="molecule type" value="Genomic_DNA"/>
</dbReference>
<gene>
    <name evidence="1" type="ORF">ENJ10_01815</name>
</gene>
<reference evidence="1" key="1">
    <citation type="journal article" date="2020" name="mSystems">
        <title>Genome- and Community-Level Interaction Insights into Carbon Utilization and Element Cycling Functions of Hydrothermarchaeota in Hydrothermal Sediment.</title>
        <authorList>
            <person name="Zhou Z."/>
            <person name="Liu Y."/>
            <person name="Xu W."/>
            <person name="Pan J."/>
            <person name="Luo Z.H."/>
            <person name="Li M."/>
        </authorList>
    </citation>
    <scope>NUCLEOTIDE SEQUENCE [LARGE SCALE GENOMIC DNA]</scope>
    <source>
        <strain evidence="1">HyVt-456</strain>
    </source>
</reference>
<name>A0A7V1PTJ9_CALAY</name>
<comment type="caution">
    <text evidence="1">The sequence shown here is derived from an EMBL/GenBank/DDBJ whole genome shotgun (WGS) entry which is preliminary data.</text>
</comment>
<dbReference type="Proteomes" id="UP000886005">
    <property type="component" value="Unassembled WGS sequence"/>
</dbReference>
<sequence length="175" mass="21277">MRLCFFGAAESSLSRGLSRQLAQMDEWLTEHQLAFMEERWEAGMVFYEKVYELRRYHLRFMEESLLPLFRQHYPQPPSGARPLYFEREKKLILKTMRPYAYLFPRLYMAGRMETLNLARLFDEYMYLKDLLDHHDAREKGFLFRLLDESLSGERRSALLERYRLGLRAFEGRWPE</sequence>